<protein>
    <submittedName>
        <fullName evidence="2">Uncharacterized protein</fullName>
    </submittedName>
</protein>
<evidence type="ECO:0000313" key="2">
    <source>
        <dbReference type="EMBL" id="EOA87512.1"/>
    </source>
</evidence>
<dbReference type="Proteomes" id="UP000016935">
    <property type="component" value="Unassembled WGS sequence"/>
</dbReference>
<dbReference type="HOGENOM" id="CLU_3125991_0_0_1"/>
<dbReference type="EMBL" id="KB908581">
    <property type="protein sequence ID" value="EOA87512.1"/>
    <property type="molecule type" value="Genomic_DNA"/>
</dbReference>
<accession>R0KHH9</accession>
<gene>
    <name evidence="2" type="ORF">SETTUDRAFT_28149</name>
</gene>
<keyword evidence="3" id="KW-1185">Reference proteome</keyword>
<dbReference type="GeneID" id="19403217"/>
<reference evidence="2 3" key="2">
    <citation type="journal article" date="2013" name="PLoS Genet.">
        <title>Comparative genome structure, secondary metabolite, and effector coding capacity across Cochliobolus pathogens.</title>
        <authorList>
            <person name="Condon B.J."/>
            <person name="Leng Y."/>
            <person name="Wu D."/>
            <person name="Bushley K.E."/>
            <person name="Ohm R.A."/>
            <person name="Otillar R."/>
            <person name="Martin J."/>
            <person name="Schackwitz W."/>
            <person name="Grimwood J."/>
            <person name="MohdZainudin N."/>
            <person name="Xue C."/>
            <person name="Wang R."/>
            <person name="Manning V.A."/>
            <person name="Dhillon B."/>
            <person name="Tu Z.J."/>
            <person name="Steffenson B.J."/>
            <person name="Salamov A."/>
            <person name="Sun H."/>
            <person name="Lowry S."/>
            <person name="LaButti K."/>
            <person name="Han J."/>
            <person name="Copeland A."/>
            <person name="Lindquist E."/>
            <person name="Barry K."/>
            <person name="Schmutz J."/>
            <person name="Baker S.E."/>
            <person name="Ciuffetti L.M."/>
            <person name="Grigoriev I.V."/>
            <person name="Zhong S."/>
            <person name="Turgeon B.G."/>
        </authorList>
    </citation>
    <scope>NUCLEOTIDE SEQUENCE [LARGE SCALE GENOMIC DNA]</scope>
    <source>
        <strain evidence="3">28A</strain>
    </source>
</reference>
<dbReference type="AlphaFoldDB" id="R0KHH9"/>
<proteinExistence type="predicted"/>
<feature type="region of interest" description="Disordered" evidence="1">
    <location>
        <begin position="1"/>
        <end position="21"/>
    </location>
</feature>
<evidence type="ECO:0000313" key="3">
    <source>
        <dbReference type="Proteomes" id="UP000016935"/>
    </source>
</evidence>
<sequence>MPHASNMAKRTRNKFTRQYHPSMAGTSYTGTYCAVQTQHNSSKFYSKTPK</sequence>
<name>R0KHH9_EXST2</name>
<reference evidence="2 3" key="1">
    <citation type="journal article" date="2012" name="PLoS Pathog.">
        <title>Diverse lifestyles and strategies of plant pathogenesis encoded in the genomes of eighteen Dothideomycetes fungi.</title>
        <authorList>
            <person name="Ohm R.A."/>
            <person name="Feau N."/>
            <person name="Henrissat B."/>
            <person name="Schoch C.L."/>
            <person name="Horwitz B.A."/>
            <person name="Barry K.W."/>
            <person name="Condon B.J."/>
            <person name="Copeland A.C."/>
            <person name="Dhillon B."/>
            <person name="Glaser F."/>
            <person name="Hesse C.N."/>
            <person name="Kosti I."/>
            <person name="LaButti K."/>
            <person name="Lindquist E.A."/>
            <person name="Lucas S."/>
            <person name="Salamov A.A."/>
            <person name="Bradshaw R.E."/>
            <person name="Ciuffetti L."/>
            <person name="Hamelin R.C."/>
            <person name="Kema G.H.J."/>
            <person name="Lawrence C."/>
            <person name="Scott J.A."/>
            <person name="Spatafora J.W."/>
            <person name="Turgeon B.G."/>
            <person name="de Wit P.J.G.M."/>
            <person name="Zhong S."/>
            <person name="Goodwin S.B."/>
            <person name="Grigoriev I.V."/>
        </authorList>
    </citation>
    <scope>NUCLEOTIDE SEQUENCE [LARGE SCALE GENOMIC DNA]</scope>
    <source>
        <strain evidence="3">28A</strain>
    </source>
</reference>
<organism evidence="2 3">
    <name type="scientific">Exserohilum turcicum (strain 28A)</name>
    <name type="common">Northern leaf blight fungus</name>
    <name type="synonym">Setosphaeria turcica</name>
    <dbReference type="NCBI Taxonomy" id="671987"/>
    <lineage>
        <taxon>Eukaryota</taxon>
        <taxon>Fungi</taxon>
        <taxon>Dikarya</taxon>
        <taxon>Ascomycota</taxon>
        <taxon>Pezizomycotina</taxon>
        <taxon>Dothideomycetes</taxon>
        <taxon>Pleosporomycetidae</taxon>
        <taxon>Pleosporales</taxon>
        <taxon>Pleosporineae</taxon>
        <taxon>Pleosporaceae</taxon>
        <taxon>Exserohilum</taxon>
    </lineage>
</organism>
<dbReference type="RefSeq" id="XP_008024707.1">
    <property type="nucleotide sequence ID" value="XM_008026516.1"/>
</dbReference>
<evidence type="ECO:0000256" key="1">
    <source>
        <dbReference type="SAM" id="MobiDB-lite"/>
    </source>
</evidence>